<keyword evidence="5" id="KW-0391">Immunity</keyword>
<keyword evidence="3" id="KW-0399">Innate immunity</keyword>
<dbReference type="CDD" id="cd00190">
    <property type="entry name" value="Tryp_SPc"/>
    <property type="match status" value="1"/>
</dbReference>
<keyword evidence="7" id="KW-0325">Glycoprotein</keyword>
<dbReference type="PROSITE" id="PS00134">
    <property type="entry name" value="TRYPSIN_HIS"/>
    <property type="match status" value="1"/>
</dbReference>
<dbReference type="OrthoDB" id="5565075at2759"/>
<dbReference type="PROSITE" id="PS50240">
    <property type="entry name" value="TRYPSIN_DOM"/>
    <property type="match status" value="1"/>
</dbReference>
<dbReference type="Proteomes" id="UP001153620">
    <property type="component" value="Chromosome 4"/>
</dbReference>
<comment type="similarity">
    <text evidence="8">Belongs to the peptidase S1 family. CLIP subfamily.</text>
</comment>
<comment type="subcellular location">
    <subcellularLocation>
        <location evidence="1">Secreted</location>
    </subcellularLocation>
</comment>
<dbReference type="GO" id="GO:0045087">
    <property type="term" value="P:innate immune response"/>
    <property type="evidence" value="ECO:0007669"/>
    <property type="project" value="UniProtKB-KW"/>
</dbReference>
<feature type="chain" id="PRO_5040434784" description="Peptidase S1 domain-containing protein" evidence="9">
    <location>
        <begin position="17"/>
        <end position="279"/>
    </location>
</feature>
<proteinExistence type="inferred from homology"/>
<dbReference type="InterPro" id="IPR051487">
    <property type="entry name" value="Ser/Thr_Proteases_Immune/Dev"/>
</dbReference>
<evidence type="ECO:0000313" key="11">
    <source>
        <dbReference type="EMBL" id="CAG9810243.1"/>
    </source>
</evidence>
<dbReference type="InterPro" id="IPR001254">
    <property type="entry name" value="Trypsin_dom"/>
</dbReference>
<dbReference type="InterPro" id="IPR018114">
    <property type="entry name" value="TRYPSIN_HIS"/>
</dbReference>
<evidence type="ECO:0000256" key="2">
    <source>
        <dbReference type="ARBA" id="ARBA00022525"/>
    </source>
</evidence>
<evidence type="ECO:0000256" key="5">
    <source>
        <dbReference type="ARBA" id="ARBA00022859"/>
    </source>
</evidence>
<protein>
    <recommendedName>
        <fullName evidence="10">Peptidase S1 domain-containing protein</fullName>
    </recommendedName>
</protein>
<dbReference type="Gene3D" id="2.40.10.10">
    <property type="entry name" value="Trypsin-like serine proteases"/>
    <property type="match status" value="2"/>
</dbReference>
<evidence type="ECO:0000256" key="1">
    <source>
        <dbReference type="ARBA" id="ARBA00004613"/>
    </source>
</evidence>
<dbReference type="GO" id="GO:0006508">
    <property type="term" value="P:proteolysis"/>
    <property type="evidence" value="ECO:0007669"/>
    <property type="project" value="InterPro"/>
</dbReference>
<feature type="signal peptide" evidence="9">
    <location>
        <begin position="1"/>
        <end position="16"/>
    </location>
</feature>
<keyword evidence="12" id="KW-1185">Reference proteome</keyword>
<dbReference type="EMBL" id="OU895880">
    <property type="protein sequence ID" value="CAG9810243.1"/>
    <property type="molecule type" value="Genomic_DNA"/>
</dbReference>
<dbReference type="SMART" id="SM00020">
    <property type="entry name" value="Tryp_SPc"/>
    <property type="match status" value="1"/>
</dbReference>
<feature type="domain" description="Peptidase S1" evidence="10">
    <location>
        <begin position="13"/>
        <end position="276"/>
    </location>
</feature>
<evidence type="ECO:0000259" key="10">
    <source>
        <dbReference type="PROSITE" id="PS50240"/>
    </source>
</evidence>
<dbReference type="SUPFAM" id="SSF50494">
    <property type="entry name" value="Trypsin-like serine proteases"/>
    <property type="match status" value="1"/>
</dbReference>
<reference evidence="11" key="2">
    <citation type="submission" date="2022-10" db="EMBL/GenBank/DDBJ databases">
        <authorList>
            <consortium name="ENA_rothamsted_submissions"/>
            <consortium name="culmorum"/>
            <person name="King R."/>
        </authorList>
    </citation>
    <scope>NUCLEOTIDE SEQUENCE</scope>
</reference>
<dbReference type="PRINTS" id="PR00722">
    <property type="entry name" value="CHYMOTRYPSIN"/>
</dbReference>
<evidence type="ECO:0000256" key="3">
    <source>
        <dbReference type="ARBA" id="ARBA00022588"/>
    </source>
</evidence>
<evidence type="ECO:0000256" key="6">
    <source>
        <dbReference type="ARBA" id="ARBA00023157"/>
    </source>
</evidence>
<keyword evidence="4 9" id="KW-0732">Signal</keyword>
<dbReference type="GO" id="GO:0004252">
    <property type="term" value="F:serine-type endopeptidase activity"/>
    <property type="evidence" value="ECO:0007669"/>
    <property type="project" value="InterPro"/>
</dbReference>
<dbReference type="AlphaFoldDB" id="A0A9N9S637"/>
<gene>
    <name evidence="11" type="ORF">CHIRRI_LOCUS13060</name>
</gene>
<dbReference type="FunFam" id="2.40.10.10:FF:000028">
    <property type="entry name" value="Serine protease easter"/>
    <property type="match status" value="1"/>
</dbReference>
<evidence type="ECO:0000256" key="7">
    <source>
        <dbReference type="ARBA" id="ARBA00023180"/>
    </source>
</evidence>
<name>A0A9N9S637_9DIPT</name>
<evidence type="ECO:0000256" key="4">
    <source>
        <dbReference type="ARBA" id="ARBA00022729"/>
    </source>
</evidence>
<evidence type="ECO:0000313" key="12">
    <source>
        <dbReference type="Proteomes" id="UP001153620"/>
    </source>
</evidence>
<dbReference type="InterPro" id="IPR043504">
    <property type="entry name" value="Peptidase_S1_PA_chymotrypsin"/>
</dbReference>
<sequence length="279" mass="31108">MFKILIFFYLLKIIAGNPIKDEISTIGVQNASRTDSPWFALIEIKSNGLRCGGSLISDQFVVTAAHCLDSLDSLDSLSLKQGVLIKLGEWKTDIENDCEESNEECESVAEIQPKSVKIHEYYDKSDKSKQNYDVAVIKLAWKPRMSEIIQNIELSTSDSNVKLTNQVLTVTGFGQSTPGRYTNIKKKIQIKIFPDRFCEEKHKGTYSRSRHICGLGYEGVTTCSGDSGSGLFRTVNGKTYLEGITAYGVANCGERDLPSGFMKVATFKEWIKEQIDTLS</sequence>
<accession>A0A9N9S637</accession>
<dbReference type="GO" id="GO:0005576">
    <property type="term" value="C:extracellular region"/>
    <property type="evidence" value="ECO:0007669"/>
    <property type="project" value="UniProtKB-SubCell"/>
</dbReference>
<keyword evidence="2" id="KW-0964">Secreted</keyword>
<dbReference type="PANTHER" id="PTHR24256">
    <property type="entry name" value="TRYPTASE-RELATED"/>
    <property type="match status" value="1"/>
</dbReference>
<dbReference type="InterPro" id="IPR001314">
    <property type="entry name" value="Peptidase_S1A"/>
</dbReference>
<dbReference type="InterPro" id="IPR009003">
    <property type="entry name" value="Peptidase_S1_PA"/>
</dbReference>
<organism evidence="11 12">
    <name type="scientific">Chironomus riparius</name>
    <dbReference type="NCBI Taxonomy" id="315576"/>
    <lineage>
        <taxon>Eukaryota</taxon>
        <taxon>Metazoa</taxon>
        <taxon>Ecdysozoa</taxon>
        <taxon>Arthropoda</taxon>
        <taxon>Hexapoda</taxon>
        <taxon>Insecta</taxon>
        <taxon>Pterygota</taxon>
        <taxon>Neoptera</taxon>
        <taxon>Endopterygota</taxon>
        <taxon>Diptera</taxon>
        <taxon>Nematocera</taxon>
        <taxon>Chironomoidea</taxon>
        <taxon>Chironomidae</taxon>
        <taxon>Chironominae</taxon>
        <taxon>Chironomus</taxon>
    </lineage>
</organism>
<evidence type="ECO:0000256" key="8">
    <source>
        <dbReference type="ARBA" id="ARBA00024195"/>
    </source>
</evidence>
<keyword evidence="6" id="KW-1015">Disulfide bond</keyword>
<dbReference type="Pfam" id="PF00089">
    <property type="entry name" value="Trypsin"/>
    <property type="match status" value="1"/>
</dbReference>
<reference evidence="11" key="1">
    <citation type="submission" date="2022-01" db="EMBL/GenBank/DDBJ databases">
        <authorList>
            <person name="King R."/>
        </authorList>
    </citation>
    <scope>NUCLEOTIDE SEQUENCE</scope>
</reference>
<evidence type="ECO:0000256" key="9">
    <source>
        <dbReference type="SAM" id="SignalP"/>
    </source>
</evidence>